<name>A0ABY8U858_TETOB</name>
<evidence type="ECO:0000256" key="2">
    <source>
        <dbReference type="SAM" id="MobiDB-lite"/>
    </source>
</evidence>
<organism evidence="3 4">
    <name type="scientific">Tetradesmus obliquus</name>
    <name type="common">Green alga</name>
    <name type="synonym">Acutodesmus obliquus</name>
    <dbReference type="NCBI Taxonomy" id="3088"/>
    <lineage>
        <taxon>Eukaryota</taxon>
        <taxon>Viridiplantae</taxon>
        <taxon>Chlorophyta</taxon>
        <taxon>core chlorophytes</taxon>
        <taxon>Chlorophyceae</taxon>
        <taxon>CS clade</taxon>
        <taxon>Sphaeropleales</taxon>
        <taxon>Scenedesmaceae</taxon>
        <taxon>Tetradesmus</taxon>
    </lineage>
</organism>
<evidence type="ECO:0000256" key="1">
    <source>
        <dbReference type="SAM" id="Coils"/>
    </source>
</evidence>
<dbReference type="Proteomes" id="UP001244341">
    <property type="component" value="Chromosome 7b"/>
</dbReference>
<keyword evidence="4" id="KW-1185">Reference proteome</keyword>
<evidence type="ECO:0000313" key="3">
    <source>
        <dbReference type="EMBL" id="WIA15843.1"/>
    </source>
</evidence>
<feature type="region of interest" description="Disordered" evidence="2">
    <location>
        <begin position="215"/>
        <end position="236"/>
    </location>
</feature>
<evidence type="ECO:0000313" key="4">
    <source>
        <dbReference type="Proteomes" id="UP001244341"/>
    </source>
</evidence>
<dbReference type="EMBL" id="CP126214">
    <property type="protein sequence ID" value="WIA15843.1"/>
    <property type="molecule type" value="Genomic_DNA"/>
</dbReference>
<protein>
    <submittedName>
        <fullName evidence="3">Uncharacterized protein</fullName>
    </submittedName>
</protein>
<proteinExistence type="predicted"/>
<accession>A0ABY8U858</accession>
<feature type="coiled-coil region" evidence="1">
    <location>
        <begin position="151"/>
        <end position="204"/>
    </location>
</feature>
<keyword evidence="1" id="KW-0175">Coiled coil</keyword>
<sequence length="236" mass="25650">MVLLVNKNLEQHLGRGLVEHSQLVAAASIIHAADYALLVQQQQQQGQQQQGQQQQGQQQQQQGQQQQQQGNTGGLQTSSSSSAVLQQVDWQPLQDAGSSSLNVQQLLCCQVHAPNDAYIGLALLFDAWRHADGCLGLPGWPRVDPADLPSQQQLQEAADAVRAQADAVRQLKQGGGLSNKDPAVLEAVAALQQLKQRLAHLEALQQAFTPGRERPLQQLLLQKQQGAEGQQQPVEQ</sequence>
<gene>
    <name evidence="3" type="ORF">OEZ85_012598</name>
</gene>
<feature type="compositionally biased region" description="Low complexity" evidence="2">
    <location>
        <begin position="216"/>
        <end position="236"/>
    </location>
</feature>
<reference evidence="3 4" key="1">
    <citation type="submission" date="2023-05" db="EMBL/GenBank/DDBJ databases">
        <title>A 100% complete, gapless, phased diploid assembly of the Scenedesmus obliquus UTEX 3031 genome.</title>
        <authorList>
            <person name="Biondi T.C."/>
            <person name="Hanschen E.R."/>
            <person name="Kwon T."/>
            <person name="Eng W."/>
            <person name="Kruse C.P.S."/>
            <person name="Koehler S.I."/>
            <person name="Kunde Y."/>
            <person name="Gleasner C.D."/>
            <person name="You Mak K.T."/>
            <person name="Polle J."/>
            <person name="Hovde B.T."/>
            <person name="Starkenburg S.R."/>
        </authorList>
    </citation>
    <scope>NUCLEOTIDE SEQUENCE [LARGE SCALE GENOMIC DNA]</scope>
    <source>
        <strain evidence="3 4">DOE0152z</strain>
    </source>
</reference>